<dbReference type="SUPFAM" id="SSF47598">
    <property type="entry name" value="Ribbon-helix-helix"/>
    <property type="match status" value="1"/>
</dbReference>
<feature type="domain" description="Antitoxin FitA-like ribbon-helix-helix" evidence="2">
    <location>
        <begin position="2"/>
        <end position="38"/>
    </location>
</feature>
<dbReference type="GO" id="GO:0006355">
    <property type="term" value="P:regulation of DNA-templated transcription"/>
    <property type="evidence" value="ECO:0007669"/>
    <property type="project" value="InterPro"/>
</dbReference>
<dbReference type="Pfam" id="PF22513">
    <property type="entry name" value="FitA-like_RHH"/>
    <property type="match status" value="1"/>
</dbReference>
<reference evidence="3" key="2">
    <citation type="submission" date="2021-08" db="EMBL/GenBank/DDBJ databases">
        <authorList>
            <person name="Dalcin Martins P."/>
        </authorList>
    </citation>
    <scope>NUCLEOTIDE SEQUENCE</scope>
    <source>
        <strain evidence="3">MAG_39</strain>
    </source>
</reference>
<sequence length="78" mass="8982">MASILIRDVSKETIEKLKMVAREHNRSLQQELKEAIENLASSSTIDIARKADAIRKRLIKKNISFSDSAELLREDRCR</sequence>
<dbReference type="AlphaFoldDB" id="A0A953SEZ3"/>
<evidence type="ECO:0000313" key="3">
    <source>
        <dbReference type="EMBL" id="MBZ0158202.1"/>
    </source>
</evidence>
<evidence type="ECO:0000259" key="2">
    <source>
        <dbReference type="Pfam" id="PF22513"/>
    </source>
</evidence>
<reference evidence="3" key="1">
    <citation type="journal article" date="2021" name="bioRxiv">
        <title>Unraveling nitrogen, sulfur and carbon metabolic pathways and microbial community transcriptional responses to substrate deprivation and toxicity stresses in a bioreactor mimicking anoxic brackish coastal sediment conditions.</title>
        <authorList>
            <person name="Martins P.D."/>
            <person name="Echeveste M.J."/>
            <person name="Arshad A."/>
            <person name="Kurth J."/>
            <person name="Ouboter H."/>
            <person name="Jetten M.S.M."/>
            <person name="Welte C.U."/>
        </authorList>
    </citation>
    <scope>NUCLEOTIDE SEQUENCE</scope>
    <source>
        <strain evidence="3">MAG_39</strain>
    </source>
</reference>
<protein>
    <recommendedName>
        <fullName evidence="2">Antitoxin FitA-like ribbon-helix-helix domain-containing protein</fullName>
    </recommendedName>
</protein>
<dbReference type="InterPro" id="IPR010985">
    <property type="entry name" value="Ribbon_hlx_hlx"/>
</dbReference>
<comment type="caution">
    <text evidence="3">The sequence shown here is derived from an EMBL/GenBank/DDBJ whole genome shotgun (WGS) entry which is preliminary data.</text>
</comment>
<keyword evidence="1" id="KW-0175">Coiled coil</keyword>
<dbReference type="EMBL" id="JAIOIV010000140">
    <property type="protein sequence ID" value="MBZ0158202.1"/>
    <property type="molecule type" value="Genomic_DNA"/>
</dbReference>
<proteinExistence type="predicted"/>
<organism evidence="3 4">
    <name type="scientific">Candidatus Nitrobium versatile</name>
    <dbReference type="NCBI Taxonomy" id="2884831"/>
    <lineage>
        <taxon>Bacteria</taxon>
        <taxon>Pseudomonadati</taxon>
        <taxon>Nitrospirota</taxon>
        <taxon>Nitrospiria</taxon>
        <taxon>Nitrospirales</taxon>
        <taxon>Nitrospiraceae</taxon>
        <taxon>Candidatus Nitrobium</taxon>
    </lineage>
</organism>
<feature type="coiled-coil region" evidence="1">
    <location>
        <begin position="14"/>
        <end position="45"/>
    </location>
</feature>
<dbReference type="Proteomes" id="UP000705867">
    <property type="component" value="Unassembled WGS sequence"/>
</dbReference>
<name>A0A953SEZ3_9BACT</name>
<gene>
    <name evidence="3" type="ORF">K8I29_18555</name>
</gene>
<evidence type="ECO:0000256" key="1">
    <source>
        <dbReference type="SAM" id="Coils"/>
    </source>
</evidence>
<evidence type="ECO:0000313" key="4">
    <source>
        <dbReference type="Proteomes" id="UP000705867"/>
    </source>
</evidence>
<dbReference type="InterPro" id="IPR053853">
    <property type="entry name" value="FitA-like_RHH"/>
</dbReference>
<accession>A0A953SEZ3</accession>